<reference evidence="2 3" key="1">
    <citation type="submission" date="2014-04" db="EMBL/GenBank/DDBJ databases">
        <authorList>
            <consortium name="DOE Joint Genome Institute"/>
            <person name="Kuo A."/>
            <person name="Gay G."/>
            <person name="Dore J."/>
            <person name="Kohler A."/>
            <person name="Nagy L.G."/>
            <person name="Floudas D."/>
            <person name="Copeland A."/>
            <person name="Barry K.W."/>
            <person name="Cichocki N."/>
            <person name="Veneault-Fourrey C."/>
            <person name="LaButti K."/>
            <person name="Lindquist E.A."/>
            <person name="Lipzen A."/>
            <person name="Lundell T."/>
            <person name="Morin E."/>
            <person name="Murat C."/>
            <person name="Sun H."/>
            <person name="Tunlid A."/>
            <person name="Henrissat B."/>
            <person name="Grigoriev I.V."/>
            <person name="Hibbett D.S."/>
            <person name="Martin F."/>
            <person name="Nordberg H.P."/>
            <person name="Cantor M.N."/>
            <person name="Hua S.X."/>
        </authorList>
    </citation>
    <scope>NUCLEOTIDE SEQUENCE [LARGE SCALE GENOMIC DNA]</scope>
    <source>
        <strain evidence="3">h7</strain>
    </source>
</reference>
<feature type="non-terminal residue" evidence="2">
    <location>
        <position position="1"/>
    </location>
</feature>
<dbReference type="GO" id="GO:0006338">
    <property type="term" value="P:chromatin remodeling"/>
    <property type="evidence" value="ECO:0007669"/>
    <property type="project" value="UniProtKB-ARBA"/>
</dbReference>
<evidence type="ECO:0000313" key="3">
    <source>
        <dbReference type="Proteomes" id="UP000053424"/>
    </source>
</evidence>
<reference evidence="3" key="2">
    <citation type="submission" date="2015-01" db="EMBL/GenBank/DDBJ databases">
        <title>Evolutionary Origins and Diversification of the Mycorrhizal Mutualists.</title>
        <authorList>
            <consortium name="DOE Joint Genome Institute"/>
            <consortium name="Mycorrhizal Genomics Consortium"/>
            <person name="Kohler A."/>
            <person name="Kuo A."/>
            <person name="Nagy L.G."/>
            <person name="Floudas D."/>
            <person name="Copeland A."/>
            <person name="Barry K.W."/>
            <person name="Cichocki N."/>
            <person name="Veneault-Fourrey C."/>
            <person name="LaButti K."/>
            <person name="Lindquist E.A."/>
            <person name="Lipzen A."/>
            <person name="Lundell T."/>
            <person name="Morin E."/>
            <person name="Murat C."/>
            <person name="Riley R."/>
            <person name="Ohm R."/>
            <person name="Sun H."/>
            <person name="Tunlid A."/>
            <person name="Henrissat B."/>
            <person name="Grigoriev I.V."/>
            <person name="Hibbett D.S."/>
            <person name="Martin F."/>
        </authorList>
    </citation>
    <scope>NUCLEOTIDE SEQUENCE [LARGE SCALE GENOMIC DNA]</scope>
    <source>
        <strain evidence="3">h7</strain>
    </source>
</reference>
<feature type="non-terminal residue" evidence="2">
    <location>
        <position position="66"/>
    </location>
</feature>
<sequence length="66" mass="7975">VYRLRLPDNYPGKSPEYEVERIVGHKRVGVKRLLRYLVRWVGYGPQFDLWLSDRDLRNSPALLREY</sequence>
<dbReference type="EMBL" id="KN831865">
    <property type="protein sequence ID" value="KIM34730.1"/>
    <property type="molecule type" value="Genomic_DNA"/>
</dbReference>
<name>A0A0C3BD39_HEBCY</name>
<proteinExistence type="predicted"/>
<keyword evidence="3" id="KW-1185">Reference proteome</keyword>
<dbReference type="Proteomes" id="UP000053424">
    <property type="component" value="Unassembled WGS sequence"/>
</dbReference>
<dbReference type="InterPro" id="IPR016197">
    <property type="entry name" value="Chromo-like_dom_sf"/>
</dbReference>
<dbReference type="HOGENOM" id="CLU_189342_0_0_1"/>
<dbReference type="OrthoDB" id="2447764at2759"/>
<dbReference type="AlphaFoldDB" id="A0A0C3BD39"/>
<dbReference type="InterPro" id="IPR023780">
    <property type="entry name" value="Chromo_domain"/>
</dbReference>
<organism evidence="2 3">
    <name type="scientific">Hebeloma cylindrosporum</name>
    <dbReference type="NCBI Taxonomy" id="76867"/>
    <lineage>
        <taxon>Eukaryota</taxon>
        <taxon>Fungi</taxon>
        <taxon>Dikarya</taxon>
        <taxon>Basidiomycota</taxon>
        <taxon>Agaricomycotina</taxon>
        <taxon>Agaricomycetes</taxon>
        <taxon>Agaricomycetidae</taxon>
        <taxon>Agaricales</taxon>
        <taxon>Agaricineae</taxon>
        <taxon>Hymenogastraceae</taxon>
        <taxon>Hebeloma</taxon>
    </lineage>
</organism>
<dbReference type="Pfam" id="PF00385">
    <property type="entry name" value="Chromo"/>
    <property type="match status" value="1"/>
</dbReference>
<feature type="domain" description="Chromo" evidence="1">
    <location>
        <begin position="17"/>
        <end position="66"/>
    </location>
</feature>
<evidence type="ECO:0000313" key="2">
    <source>
        <dbReference type="EMBL" id="KIM34730.1"/>
    </source>
</evidence>
<dbReference type="PROSITE" id="PS50013">
    <property type="entry name" value="CHROMO_2"/>
    <property type="match status" value="1"/>
</dbReference>
<dbReference type="Gene3D" id="2.40.50.40">
    <property type="match status" value="1"/>
</dbReference>
<gene>
    <name evidence="2" type="ORF">M413DRAFT_35741</name>
</gene>
<protein>
    <recommendedName>
        <fullName evidence="1">Chromo domain-containing protein</fullName>
    </recommendedName>
</protein>
<dbReference type="SUPFAM" id="SSF54160">
    <property type="entry name" value="Chromo domain-like"/>
    <property type="match status" value="1"/>
</dbReference>
<dbReference type="InterPro" id="IPR000953">
    <property type="entry name" value="Chromo/chromo_shadow_dom"/>
</dbReference>
<dbReference type="STRING" id="686832.A0A0C3BD39"/>
<accession>A0A0C3BD39</accession>
<evidence type="ECO:0000259" key="1">
    <source>
        <dbReference type="PROSITE" id="PS50013"/>
    </source>
</evidence>